<dbReference type="Proteomes" id="UP000001880">
    <property type="component" value="Chromosome"/>
</dbReference>
<dbReference type="EMBL" id="CP001804">
    <property type="protein sequence ID" value="ACY16273.1"/>
    <property type="molecule type" value="Genomic_DNA"/>
</dbReference>
<feature type="chain" id="PRO_5003011671" evidence="2">
    <location>
        <begin position="34"/>
        <end position="421"/>
    </location>
</feature>
<evidence type="ECO:0000256" key="1">
    <source>
        <dbReference type="ARBA" id="ARBA00022723"/>
    </source>
</evidence>
<keyword evidence="2" id="KW-0732">Signal</keyword>
<dbReference type="OrthoDB" id="9791637at2"/>
<organism evidence="4 5">
    <name type="scientific">Haliangium ochraceum (strain DSM 14365 / JCM 11303 / SMP-2)</name>
    <dbReference type="NCBI Taxonomy" id="502025"/>
    <lineage>
        <taxon>Bacteria</taxon>
        <taxon>Pseudomonadati</taxon>
        <taxon>Myxococcota</taxon>
        <taxon>Polyangia</taxon>
        <taxon>Haliangiales</taxon>
        <taxon>Kofleriaceae</taxon>
        <taxon>Haliangium</taxon>
    </lineage>
</organism>
<keyword evidence="5" id="KW-1185">Reference proteome</keyword>
<dbReference type="KEGG" id="hoh:Hoch_3773"/>
<dbReference type="InterPro" id="IPR011051">
    <property type="entry name" value="RmlC_Cupin_sf"/>
</dbReference>
<dbReference type="GO" id="GO:0046872">
    <property type="term" value="F:metal ion binding"/>
    <property type="evidence" value="ECO:0007669"/>
    <property type="project" value="UniProtKB-KW"/>
</dbReference>
<dbReference type="STRING" id="502025.Hoch_3773"/>
<reference evidence="4 5" key="1">
    <citation type="journal article" date="2010" name="Stand. Genomic Sci.">
        <title>Complete genome sequence of Haliangium ochraceum type strain (SMP-2).</title>
        <authorList>
            <consortium name="US DOE Joint Genome Institute (JGI-PGF)"/>
            <person name="Ivanova N."/>
            <person name="Daum C."/>
            <person name="Lang E."/>
            <person name="Abt B."/>
            <person name="Kopitz M."/>
            <person name="Saunders E."/>
            <person name="Lapidus A."/>
            <person name="Lucas S."/>
            <person name="Glavina Del Rio T."/>
            <person name="Nolan M."/>
            <person name="Tice H."/>
            <person name="Copeland A."/>
            <person name="Cheng J.F."/>
            <person name="Chen F."/>
            <person name="Bruce D."/>
            <person name="Goodwin L."/>
            <person name="Pitluck S."/>
            <person name="Mavromatis K."/>
            <person name="Pati A."/>
            <person name="Mikhailova N."/>
            <person name="Chen A."/>
            <person name="Palaniappan K."/>
            <person name="Land M."/>
            <person name="Hauser L."/>
            <person name="Chang Y.J."/>
            <person name="Jeffries C.D."/>
            <person name="Detter J.C."/>
            <person name="Brettin T."/>
            <person name="Rohde M."/>
            <person name="Goker M."/>
            <person name="Bristow J."/>
            <person name="Markowitz V."/>
            <person name="Eisen J.A."/>
            <person name="Hugenholtz P."/>
            <person name="Kyrpides N.C."/>
            <person name="Klenk H.P."/>
        </authorList>
    </citation>
    <scope>NUCLEOTIDE SEQUENCE [LARGE SCALE GENOMIC DNA]</scope>
    <source>
        <strain evidence="5">DSM 14365 / CIP 107738 / JCM 11303 / AJ 13395 / SMP-2</strain>
    </source>
</reference>
<feature type="domain" description="Cupin type-2" evidence="3">
    <location>
        <begin position="341"/>
        <end position="407"/>
    </location>
</feature>
<dbReference type="InterPro" id="IPR051610">
    <property type="entry name" value="GPI/OXD"/>
</dbReference>
<dbReference type="RefSeq" id="WP_012828872.1">
    <property type="nucleotide sequence ID" value="NC_013440.1"/>
</dbReference>
<evidence type="ECO:0000313" key="4">
    <source>
        <dbReference type="EMBL" id="ACY16273.1"/>
    </source>
</evidence>
<proteinExistence type="predicted"/>
<dbReference type="eggNOG" id="COG0662">
    <property type="taxonomic scope" value="Bacteria"/>
</dbReference>
<keyword evidence="1" id="KW-0479">Metal-binding</keyword>
<dbReference type="AlphaFoldDB" id="D0LYC3"/>
<dbReference type="PANTHER" id="PTHR35848">
    <property type="entry name" value="OXALATE-BINDING PROTEIN"/>
    <property type="match status" value="1"/>
</dbReference>
<protein>
    <submittedName>
        <fullName evidence="4">Cupin 2 conserved barrel domain protein</fullName>
    </submittedName>
</protein>
<dbReference type="Gene3D" id="2.60.120.10">
    <property type="entry name" value="Jelly Rolls"/>
    <property type="match status" value="2"/>
</dbReference>
<sequence length="421" mass="42819">MLCALQGPRAGALGVGLALLCCGCGASSSPSSAAASEGGEPAPLAAAASAESPVAADSAAAAGVADGAERGDDADEAAADPVALGLQAAINDTRAAQHACWARGAADDYRLAGQVRLRVDFATAPPAVSVLEDETGDAVLTSCLRELFRDYAWPAEFPADTAIELPLAFAAPRWQFTVDAADVPVQRPGAGLRVQPLLTPENTGNPALALALLTLEGGAAVPVTSSSEASALLFVLAGEAVLVDRSAPRRTLPVQAGDAVAAPATRPFALRQRGDAAARVVLIAVSEDEDTGAGGAAPGRAGPEHVRTPQRYRLPGDSGAIALYFDRASGHERASLARLEARPGATIPEHVHAGESEIVLVLEGEGTTTIAGESYRMGPYTAIQIPPGVPHSVAVAGTAPLRALQVYTPSGPEQRFKQPPR</sequence>
<dbReference type="SUPFAM" id="SSF51182">
    <property type="entry name" value="RmlC-like cupins"/>
    <property type="match status" value="1"/>
</dbReference>
<name>D0LYC3_HALO1</name>
<dbReference type="HOGENOM" id="CLU_651760_0_0_7"/>
<evidence type="ECO:0000259" key="3">
    <source>
        <dbReference type="Pfam" id="PF07883"/>
    </source>
</evidence>
<feature type="signal peptide" evidence="2">
    <location>
        <begin position="1"/>
        <end position="33"/>
    </location>
</feature>
<evidence type="ECO:0000313" key="5">
    <source>
        <dbReference type="Proteomes" id="UP000001880"/>
    </source>
</evidence>
<feature type="domain" description="Cupin type-2" evidence="3">
    <location>
        <begin position="212"/>
        <end position="283"/>
    </location>
</feature>
<accession>D0LYC3</accession>
<dbReference type="InterPro" id="IPR014710">
    <property type="entry name" value="RmlC-like_jellyroll"/>
</dbReference>
<dbReference type="Pfam" id="PF07883">
    <property type="entry name" value="Cupin_2"/>
    <property type="match status" value="2"/>
</dbReference>
<evidence type="ECO:0000256" key="2">
    <source>
        <dbReference type="SAM" id="SignalP"/>
    </source>
</evidence>
<dbReference type="InterPro" id="IPR013096">
    <property type="entry name" value="Cupin_2"/>
</dbReference>
<gene>
    <name evidence="4" type="ordered locus">Hoch_3773</name>
</gene>
<dbReference type="PANTHER" id="PTHR35848:SF6">
    <property type="entry name" value="CUPIN TYPE-2 DOMAIN-CONTAINING PROTEIN"/>
    <property type="match status" value="1"/>
</dbReference>